<dbReference type="EMBL" id="LIAE01004704">
    <property type="protein sequence ID" value="PAV93695.1"/>
    <property type="molecule type" value="Genomic_DNA"/>
</dbReference>
<evidence type="ECO:0000313" key="3">
    <source>
        <dbReference type="Proteomes" id="UP000218231"/>
    </source>
</evidence>
<accession>A0A2A2M5W1</accession>
<evidence type="ECO:0000256" key="1">
    <source>
        <dbReference type="SAM" id="MobiDB-lite"/>
    </source>
</evidence>
<reference evidence="2 3" key="1">
    <citation type="journal article" date="2017" name="Curr. Biol.">
        <title>Genome architecture and evolution of a unichromosomal asexual nematode.</title>
        <authorList>
            <person name="Fradin H."/>
            <person name="Zegar C."/>
            <person name="Gutwein M."/>
            <person name="Lucas J."/>
            <person name="Kovtun M."/>
            <person name="Corcoran D."/>
            <person name="Baugh L.R."/>
            <person name="Kiontke K."/>
            <person name="Gunsalus K."/>
            <person name="Fitch D.H."/>
            <person name="Piano F."/>
        </authorList>
    </citation>
    <scope>NUCLEOTIDE SEQUENCE [LARGE SCALE GENOMIC DNA]</scope>
    <source>
        <strain evidence="2">PF1309</strain>
    </source>
</reference>
<organism evidence="2 3">
    <name type="scientific">Diploscapter pachys</name>
    <dbReference type="NCBI Taxonomy" id="2018661"/>
    <lineage>
        <taxon>Eukaryota</taxon>
        <taxon>Metazoa</taxon>
        <taxon>Ecdysozoa</taxon>
        <taxon>Nematoda</taxon>
        <taxon>Chromadorea</taxon>
        <taxon>Rhabditida</taxon>
        <taxon>Rhabditina</taxon>
        <taxon>Rhabditomorpha</taxon>
        <taxon>Rhabditoidea</taxon>
        <taxon>Rhabditidae</taxon>
        <taxon>Diploscapter</taxon>
    </lineage>
</organism>
<comment type="caution">
    <text evidence="2">The sequence shown here is derived from an EMBL/GenBank/DDBJ whole genome shotgun (WGS) entry which is preliminary data.</text>
</comment>
<feature type="region of interest" description="Disordered" evidence="1">
    <location>
        <begin position="71"/>
        <end position="94"/>
    </location>
</feature>
<name>A0A2A2M5W1_9BILA</name>
<sequence>MRAGISSERSSRRKSVIGRRRRRGLIHAKTRRREGDWVRAEAQRAQRCYARRGASRHNRCRSTCAGRSCGRIAAGGSASSAPLRETPSRLRGLA</sequence>
<protein>
    <submittedName>
        <fullName evidence="2">Uncharacterized protein</fullName>
    </submittedName>
</protein>
<gene>
    <name evidence="2" type="ORF">WR25_16933</name>
</gene>
<feature type="region of interest" description="Disordered" evidence="1">
    <location>
        <begin position="1"/>
        <end position="33"/>
    </location>
</feature>
<dbReference type="AlphaFoldDB" id="A0A2A2M5W1"/>
<proteinExistence type="predicted"/>
<keyword evidence="3" id="KW-1185">Reference proteome</keyword>
<feature type="compositionally biased region" description="Low complexity" evidence="1">
    <location>
        <begin position="71"/>
        <end position="81"/>
    </location>
</feature>
<evidence type="ECO:0000313" key="2">
    <source>
        <dbReference type="EMBL" id="PAV93695.1"/>
    </source>
</evidence>
<feature type="compositionally biased region" description="Basic residues" evidence="1">
    <location>
        <begin position="11"/>
        <end position="32"/>
    </location>
</feature>
<dbReference type="Proteomes" id="UP000218231">
    <property type="component" value="Unassembled WGS sequence"/>
</dbReference>